<accession>U4KWE8</accession>
<reference evidence="2 3" key="1">
    <citation type="journal article" date="2013" name="PLoS Genet.">
        <title>The genome and development-dependent transcriptomes of Pyronema confluens: a window into fungal evolution.</title>
        <authorList>
            <person name="Traeger S."/>
            <person name="Altegoer F."/>
            <person name="Freitag M."/>
            <person name="Gabaldon T."/>
            <person name="Kempken F."/>
            <person name="Kumar A."/>
            <person name="Marcet-Houben M."/>
            <person name="Poggeler S."/>
            <person name="Stajich J.E."/>
            <person name="Nowrousian M."/>
        </authorList>
    </citation>
    <scope>NUCLEOTIDE SEQUENCE [LARGE SCALE GENOMIC DNA]</scope>
    <source>
        <strain evidence="3">CBS 100304</strain>
        <tissue evidence="2">Vegetative mycelium</tissue>
    </source>
</reference>
<dbReference type="eggNOG" id="ENOG502QWHV">
    <property type="taxonomic scope" value="Eukaryota"/>
</dbReference>
<dbReference type="PANTHER" id="PTHR31654:SF0">
    <property type="entry name" value="SECRETED BETA-GLUCOSIDASE ADG3-RELATED"/>
    <property type="match status" value="1"/>
</dbReference>
<dbReference type="OrthoDB" id="5554151at2759"/>
<sequence>MPEVPHPPPSLLLYVPSPTRAVYAFSQNGQGIVPVQVHGKNRGWALPPDRTCLPDMWCPYACPSGMVSTQWDPAATLAHPSRQNGGLFCNSQGVVVKPFPNQPLCKPGVGNVSVLNKASAGVSFCQTTYPGDKSPVIPTWIPANAKVGLGVNGPDYWMSTGTAYYVNYPGIPPEEACMWGTKPVQVAKGNWAPIQFSAQKDATGMTYLTLVHNLITWEPDFHAPLRNNFGVRIRCQGKCVTDGGLPCEINPKKHGLNHLNHEIPGGAGWANYCITTLHPGSTAVVEVYEV</sequence>
<keyword evidence="3" id="KW-1185">Reference proteome</keyword>
<protein>
    <submittedName>
        <fullName evidence="2">Similar to Protein adg3 acc. no. O74851</fullName>
    </submittedName>
</protein>
<gene>
    <name evidence="2" type="ORF">PCON_05018</name>
</gene>
<dbReference type="Proteomes" id="UP000018144">
    <property type="component" value="Unassembled WGS sequence"/>
</dbReference>
<dbReference type="EMBL" id="HF935253">
    <property type="protein sequence ID" value="CCX05431.1"/>
    <property type="molecule type" value="Genomic_DNA"/>
</dbReference>
<organism evidence="2 3">
    <name type="scientific">Pyronema omphalodes (strain CBS 100304)</name>
    <name type="common">Pyronema confluens</name>
    <dbReference type="NCBI Taxonomy" id="1076935"/>
    <lineage>
        <taxon>Eukaryota</taxon>
        <taxon>Fungi</taxon>
        <taxon>Dikarya</taxon>
        <taxon>Ascomycota</taxon>
        <taxon>Pezizomycotina</taxon>
        <taxon>Pezizomycetes</taxon>
        <taxon>Pezizales</taxon>
        <taxon>Pyronemataceae</taxon>
        <taxon>Pyronema</taxon>
    </lineage>
</organism>
<dbReference type="InterPro" id="IPR053088">
    <property type="entry name" value="Beta-glucosidase/SUN-like"/>
</dbReference>
<comment type="similarity">
    <text evidence="1">Belongs to the SUN family.</text>
</comment>
<name>U4KWE8_PYROM</name>
<dbReference type="InterPro" id="IPR005556">
    <property type="entry name" value="SUN"/>
</dbReference>
<dbReference type="PANTHER" id="PTHR31654">
    <property type="entry name" value="SECRETED BETA-GLUCOSIDASE ADG3-RELATED"/>
    <property type="match status" value="1"/>
</dbReference>
<dbReference type="Pfam" id="PF03856">
    <property type="entry name" value="SUN"/>
    <property type="match status" value="1"/>
</dbReference>
<proteinExistence type="inferred from homology"/>
<evidence type="ECO:0000313" key="2">
    <source>
        <dbReference type="EMBL" id="CCX05431.1"/>
    </source>
</evidence>
<dbReference type="AlphaFoldDB" id="U4KWE8"/>
<evidence type="ECO:0000313" key="3">
    <source>
        <dbReference type="Proteomes" id="UP000018144"/>
    </source>
</evidence>
<dbReference type="STRING" id="1076935.U4KWE8"/>
<evidence type="ECO:0000256" key="1">
    <source>
        <dbReference type="ARBA" id="ARBA00010579"/>
    </source>
</evidence>